<protein>
    <submittedName>
        <fullName evidence="2">Uncharacterized protein</fullName>
    </submittedName>
</protein>
<name>A0A1H8Q174_9GAMM</name>
<dbReference type="Proteomes" id="UP000199657">
    <property type="component" value="Unassembled WGS sequence"/>
</dbReference>
<organism evidence="2 3">
    <name type="scientific">Aquisalimonas asiatica</name>
    <dbReference type="NCBI Taxonomy" id="406100"/>
    <lineage>
        <taxon>Bacteria</taxon>
        <taxon>Pseudomonadati</taxon>
        <taxon>Pseudomonadota</taxon>
        <taxon>Gammaproteobacteria</taxon>
        <taxon>Chromatiales</taxon>
        <taxon>Ectothiorhodospiraceae</taxon>
        <taxon>Aquisalimonas</taxon>
    </lineage>
</organism>
<gene>
    <name evidence="2" type="ORF">SAMN04488052_101285</name>
</gene>
<accession>A0A1H8Q174</accession>
<keyword evidence="3" id="KW-1185">Reference proteome</keyword>
<dbReference type="OrthoDB" id="8480939at2"/>
<evidence type="ECO:0000313" key="2">
    <source>
        <dbReference type="EMBL" id="SEO47950.1"/>
    </source>
</evidence>
<proteinExistence type="predicted"/>
<keyword evidence="1" id="KW-0732">Signal</keyword>
<dbReference type="EMBL" id="FOEG01000001">
    <property type="protein sequence ID" value="SEO47950.1"/>
    <property type="molecule type" value="Genomic_DNA"/>
</dbReference>
<evidence type="ECO:0000313" key="3">
    <source>
        <dbReference type="Proteomes" id="UP000199657"/>
    </source>
</evidence>
<dbReference type="AlphaFoldDB" id="A0A1H8Q174"/>
<feature type="chain" id="PRO_5011497472" evidence="1">
    <location>
        <begin position="21"/>
        <end position="83"/>
    </location>
</feature>
<sequence>MLRATLAAVFAALFSGTVMAHGCPGLVAEIDEVLKGDDVDSHIEADVLERAQALRDEGEQYHEDGDHDRAMEKLEEAKRELGI</sequence>
<dbReference type="RefSeq" id="WP_091639293.1">
    <property type="nucleotide sequence ID" value="NZ_FOEG01000001.1"/>
</dbReference>
<reference evidence="2 3" key="1">
    <citation type="submission" date="2016-10" db="EMBL/GenBank/DDBJ databases">
        <authorList>
            <person name="de Groot N.N."/>
        </authorList>
    </citation>
    <scope>NUCLEOTIDE SEQUENCE [LARGE SCALE GENOMIC DNA]</scope>
    <source>
        <strain evidence="2 3">CGMCC 1.6291</strain>
    </source>
</reference>
<feature type="signal peptide" evidence="1">
    <location>
        <begin position="1"/>
        <end position="20"/>
    </location>
</feature>
<evidence type="ECO:0000256" key="1">
    <source>
        <dbReference type="SAM" id="SignalP"/>
    </source>
</evidence>